<accession>A0A1M6K6I8</accession>
<feature type="region of interest" description="Disordered" evidence="1">
    <location>
        <begin position="61"/>
        <end position="83"/>
    </location>
</feature>
<name>A0A1M6K6I8_9FIRM</name>
<evidence type="ECO:0000313" key="3">
    <source>
        <dbReference type="Proteomes" id="UP000324781"/>
    </source>
</evidence>
<keyword evidence="3" id="KW-1185">Reference proteome</keyword>
<proteinExistence type="predicted"/>
<protein>
    <submittedName>
        <fullName evidence="2">Uncharacterized protein</fullName>
    </submittedName>
</protein>
<dbReference type="RefSeq" id="WP_149679641.1">
    <property type="nucleotide sequence ID" value="NZ_DAONMB010000148.1"/>
</dbReference>
<reference evidence="2 3" key="1">
    <citation type="submission" date="2016-11" db="EMBL/GenBank/DDBJ databases">
        <authorList>
            <person name="Varghese N."/>
            <person name="Submissions S."/>
        </authorList>
    </citation>
    <scope>NUCLEOTIDE SEQUENCE [LARGE SCALE GENOMIC DNA]</scope>
    <source>
        <strain evidence="2 3">DSM 19027</strain>
    </source>
</reference>
<dbReference type="Proteomes" id="UP000324781">
    <property type="component" value="Unassembled WGS sequence"/>
</dbReference>
<organism evidence="2 3">
    <name type="scientific">Thermoclostridium caenicola</name>
    <dbReference type="NCBI Taxonomy" id="659425"/>
    <lineage>
        <taxon>Bacteria</taxon>
        <taxon>Bacillati</taxon>
        <taxon>Bacillota</taxon>
        <taxon>Clostridia</taxon>
        <taxon>Eubacteriales</taxon>
        <taxon>Oscillospiraceae</taxon>
        <taxon>Thermoclostridium</taxon>
    </lineage>
</organism>
<evidence type="ECO:0000313" key="2">
    <source>
        <dbReference type="EMBL" id="SHJ54588.1"/>
    </source>
</evidence>
<dbReference type="AlphaFoldDB" id="A0A1M6K6I8"/>
<dbReference type="EMBL" id="FQZP01000069">
    <property type="protein sequence ID" value="SHJ54588.1"/>
    <property type="molecule type" value="Genomic_DNA"/>
</dbReference>
<gene>
    <name evidence="2" type="ORF">SAMN05444373_106913</name>
</gene>
<sequence>MAFIISQMPLTALGNSSLEGGEIVAFILPPDKTTHQTVPLGTTMEDLDLPATHNATVRVAKAADTESHTSDEGLNREPITRTA</sequence>
<evidence type="ECO:0000256" key="1">
    <source>
        <dbReference type="SAM" id="MobiDB-lite"/>
    </source>
</evidence>